<protein>
    <submittedName>
        <fullName evidence="2">Uncharacterized protein</fullName>
    </submittedName>
</protein>
<proteinExistence type="predicted"/>
<dbReference type="RefSeq" id="WP_049990956.1">
    <property type="nucleotide sequence ID" value="NZ_FOIS01000003.1"/>
</dbReference>
<organism evidence="2 3">
    <name type="scientific">Natrinema salifodinae</name>
    <dbReference type="NCBI Taxonomy" id="1202768"/>
    <lineage>
        <taxon>Archaea</taxon>
        <taxon>Methanobacteriati</taxon>
        <taxon>Methanobacteriota</taxon>
        <taxon>Stenosarchaea group</taxon>
        <taxon>Halobacteria</taxon>
        <taxon>Halobacteriales</taxon>
        <taxon>Natrialbaceae</taxon>
        <taxon>Natrinema</taxon>
    </lineage>
</organism>
<reference evidence="3" key="1">
    <citation type="submission" date="2016-10" db="EMBL/GenBank/DDBJ databases">
        <authorList>
            <person name="Varghese N."/>
        </authorList>
    </citation>
    <scope>NUCLEOTIDE SEQUENCE [LARGE SCALE GENOMIC DNA]</scope>
    <source>
        <strain evidence="3">CGMCC 1.12284</strain>
    </source>
</reference>
<dbReference type="AlphaFoldDB" id="A0A1I0PSQ7"/>
<feature type="compositionally biased region" description="Basic and acidic residues" evidence="1">
    <location>
        <begin position="135"/>
        <end position="147"/>
    </location>
</feature>
<feature type="region of interest" description="Disordered" evidence="1">
    <location>
        <begin position="117"/>
        <end position="147"/>
    </location>
</feature>
<evidence type="ECO:0000313" key="2">
    <source>
        <dbReference type="EMBL" id="SEW17334.1"/>
    </source>
</evidence>
<dbReference type="STRING" id="1202768.SAMN05216285_2892"/>
<sequence length="147" mass="17400">MTDDEAHHPRLLLLDEADGEIEGRAKYHKLLYNYVDEEAEDSELSFVREERGPYDPGLSQAMQRYIDLGHVEVDEEDEPHEIRQTEKGERYMSGYERTKMRLDETFRQTKKRIAETVKKHGEKSANEMVQEENIQEAKDNPFRKDLK</sequence>
<dbReference type="EMBL" id="FOIS01000003">
    <property type="protein sequence ID" value="SEW17334.1"/>
    <property type="molecule type" value="Genomic_DNA"/>
</dbReference>
<name>A0A1I0PSQ7_9EURY</name>
<evidence type="ECO:0000313" key="3">
    <source>
        <dbReference type="Proteomes" id="UP000183275"/>
    </source>
</evidence>
<keyword evidence="3" id="KW-1185">Reference proteome</keyword>
<gene>
    <name evidence="2" type="ORF">SAMN05216285_2892</name>
</gene>
<accession>A0A1I0PSQ7</accession>
<dbReference type="OrthoDB" id="324335at2157"/>
<evidence type="ECO:0000256" key="1">
    <source>
        <dbReference type="SAM" id="MobiDB-lite"/>
    </source>
</evidence>
<dbReference type="Proteomes" id="UP000183275">
    <property type="component" value="Unassembled WGS sequence"/>
</dbReference>